<feature type="transmembrane region" description="Helical" evidence="1">
    <location>
        <begin position="21"/>
        <end position="41"/>
    </location>
</feature>
<dbReference type="OrthoDB" id="1834786at2"/>
<dbReference type="Proteomes" id="UP000000378">
    <property type="component" value="Chromosome"/>
</dbReference>
<dbReference type="Gene3D" id="2.40.420.20">
    <property type="match status" value="1"/>
</dbReference>
<protein>
    <recommendedName>
        <fullName evidence="2">RND related barrel-sandwich hybrid domain-containing protein</fullName>
    </recommendedName>
</protein>
<dbReference type="STRING" id="643648.Slip_0817"/>
<dbReference type="eggNOG" id="COG0845">
    <property type="taxonomic scope" value="Bacteria"/>
</dbReference>
<dbReference type="InterPro" id="IPR058709">
    <property type="entry name" value="BSH_RND-rel"/>
</dbReference>
<evidence type="ECO:0000313" key="3">
    <source>
        <dbReference type="EMBL" id="ADI01597.1"/>
    </source>
</evidence>
<dbReference type="KEGG" id="slp:Slip_0817"/>
<dbReference type="HOGENOM" id="CLU_879779_0_0_9"/>
<evidence type="ECO:0000259" key="2">
    <source>
        <dbReference type="Pfam" id="PF26018"/>
    </source>
</evidence>
<reference evidence="4" key="1">
    <citation type="journal article" date="2010" name="Stand. Genomic Sci.">
        <title>Complete genome sequence of Syntrophothermus lipocalidus type strain (TGB-C1T).</title>
        <authorList>
            <consortium name="US DOE Joint Genome Institute (JGI-PGF)"/>
            <person name="Djao O."/>
            <person name="Zhang X."/>
            <person name="Lucas S."/>
            <person name="Lapidus A."/>
            <person name="Glavina Del Rio T."/>
            <person name="Nolan M."/>
            <person name="Tice H."/>
            <person name="Cheng J."/>
            <person name="Han C."/>
            <person name="Tapia R."/>
            <person name="Goodwin L."/>
            <person name="Pitluck S."/>
            <person name="Liolios K."/>
            <person name="Ivanova N."/>
            <person name="Mavromatis K."/>
            <person name="Mikhailova N."/>
            <person name="Ovchinnikova G."/>
            <person name="Pati A."/>
            <person name="Brambilla E."/>
            <person name="Chen A."/>
            <person name="Palaniappan K."/>
            <person name="Land M."/>
            <person name="Hauser L."/>
            <person name="Chang Y."/>
            <person name="Jeffries C."/>
            <person name="Rohde M."/>
            <person name="Sikorski J."/>
            <person name="Spring S."/>
            <person name="Goker M."/>
            <person name="Detter J."/>
            <person name="Woyke T."/>
            <person name="Bristow J."/>
            <person name="Eisen J."/>
            <person name="Markowitz V."/>
            <person name="Hugenholtz P."/>
            <person name="Kyrpides N."/>
            <person name="Klenk H."/>
        </authorList>
    </citation>
    <scope>NUCLEOTIDE SEQUENCE [LARGE SCALE GENOMIC DNA]</scope>
    <source>
        <strain evidence="4">DSM 12680 / TGB-C1</strain>
    </source>
</reference>
<name>D7CLL2_SYNLT</name>
<accession>D7CLL2</accession>
<dbReference type="AlphaFoldDB" id="D7CLL2"/>
<proteinExistence type="predicted"/>
<feature type="domain" description="RND related barrel-sandwich hybrid" evidence="2">
    <location>
        <begin position="74"/>
        <end position="172"/>
    </location>
</feature>
<sequence>MSERLDRLAKQKKQKRLILKLLFVLVLISAMLAVAAAYRAVTGKLSVMRMEVEESKEGVLEETLTGTAMVVQEETVLRSPADGRFENLVREKERVRRGAILGRLYTESGTESYDVTAPIAGVVLYQTDGLETVMVPSKLGDLHPQMFAYSIHVVRGVENLLHKGDAFAKIVNNLKPTGLVVKTEDTADPLADGQEVGVRYKNLDLGTARVISIERGNDYTLVGLIMSGFVMEVADRRSIPVELVIRRYEGIIVPTRALTTKAGRLGVYCLRKETVVFKEVQLVARKAGHSVVRGLDAGEYVVTTPDLVKEGMVMRR</sequence>
<evidence type="ECO:0000256" key="1">
    <source>
        <dbReference type="SAM" id="Phobius"/>
    </source>
</evidence>
<dbReference type="RefSeq" id="WP_013174999.1">
    <property type="nucleotide sequence ID" value="NC_014220.1"/>
</dbReference>
<keyword evidence="1" id="KW-1133">Transmembrane helix</keyword>
<gene>
    <name evidence="3" type="ordered locus">Slip_0817</name>
</gene>
<reference evidence="3 4" key="2">
    <citation type="journal article" date="2010" name="Stand. Genomic Sci.">
        <title>Complete genome sequence of Syntrophothermus lipocalidus type strain (TGB-C1).</title>
        <authorList>
            <person name="Djao O.D."/>
            <person name="Zhang X."/>
            <person name="Lucas S."/>
            <person name="Lapidus A."/>
            <person name="Del Rio T.G."/>
            <person name="Nolan M."/>
            <person name="Tice H."/>
            <person name="Cheng J.F."/>
            <person name="Han C."/>
            <person name="Tapia R."/>
            <person name="Goodwin L."/>
            <person name="Pitluck S."/>
            <person name="Liolios K."/>
            <person name="Ivanova N."/>
            <person name="Mavromatis K."/>
            <person name="Mikhailova N."/>
            <person name="Ovchinnikova G."/>
            <person name="Pati A."/>
            <person name="Brambilla E."/>
            <person name="Chen A."/>
            <person name="Palaniappan K."/>
            <person name="Land M."/>
            <person name="Hauser L."/>
            <person name="Chang Y.J."/>
            <person name="Jeffries C.D."/>
            <person name="Rohde M."/>
            <person name="Sikorski J."/>
            <person name="Spring S."/>
            <person name="Goker M."/>
            <person name="Detter J.C."/>
            <person name="Woyke T."/>
            <person name="Bristow J."/>
            <person name="Eisen J.A."/>
            <person name="Markowitz V."/>
            <person name="Hugenholtz P."/>
            <person name="Kyrpides N.C."/>
            <person name="Klenk H.P."/>
        </authorList>
    </citation>
    <scope>NUCLEOTIDE SEQUENCE [LARGE SCALE GENOMIC DNA]</scope>
    <source>
        <strain evidence="4">DSM 12680 / TGB-C1</strain>
    </source>
</reference>
<dbReference type="Pfam" id="PF26018">
    <property type="entry name" value="BSH_RND_rel"/>
    <property type="match status" value="1"/>
</dbReference>
<keyword evidence="4" id="KW-1185">Reference proteome</keyword>
<evidence type="ECO:0000313" key="4">
    <source>
        <dbReference type="Proteomes" id="UP000000378"/>
    </source>
</evidence>
<dbReference type="Gene3D" id="3.40.630.10">
    <property type="entry name" value="Zn peptidases"/>
    <property type="match status" value="1"/>
</dbReference>
<organism evidence="3 4">
    <name type="scientific">Syntrophothermus lipocalidus (strain DSM 12680 / TGB-C1)</name>
    <dbReference type="NCBI Taxonomy" id="643648"/>
    <lineage>
        <taxon>Bacteria</taxon>
        <taxon>Bacillati</taxon>
        <taxon>Bacillota</taxon>
        <taxon>Clostridia</taxon>
        <taxon>Eubacteriales</taxon>
        <taxon>Syntrophomonadaceae</taxon>
        <taxon>Syntrophothermus</taxon>
    </lineage>
</organism>
<keyword evidence="1" id="KW-0472">Membrane</keyword>
<keyword evidence="1" id="KW-0812">Transmembrane</keyword>
<dbReference type="EMBL" id="CP002048">
    <property type="protein sequence ID" value="ADI01597.1"/>
    <property type="molecule type" value="Genomic_DNA"/>
</dbReference>